<gene>
    <name evidence="5" type="ORF">H7R39_03940</name>
</gene>
<dbReference type="Pfam" id="PF05193">
    <property type="entry name" value="Peptidase_M16_C"/>
    <property type="match status" value="2"/>
</dbReference>
<protein>
    <submittedName>
        <fullName evidence="5">Insulinase family protein</fullName>
    </submittedName>
</protein>
<dbReference type="InterPro" id="IPR011765">
    <property type="entry name" value="Pept_M16_N"/>
</dbReference>
<evidence type="ECO:0000313" key="6">
    <source>
        <dbReference type="Proteomes" id="UP000552683"/>
    </source>
</evidence>
<feature type="domain" description="Peptidase M16 C-terminal" evidence="4">
    <location>
        <begin position="708"/>
        <end position="863"/>
    </location>
</feature>
<dbReference type="SUPFAM" id="SSF63411">
    <property type="entry name" value="LuxS/MPP-like metallohydrolase"/>
    <property type="match status" value="3"/>
</dbReference>
<comment type="similarity">
    <text evidence="1">Belongs to the peptidase M16 family.</text>
</comment>
<dbReference type="Gene3D" id="3.30.830.10">
    <property type="entry name" value="Metalloenzyme, LuxS/M16 peptidase-like"/>
    <property type="match status" value="4"/>
</dbReference>
<dbReference type="InterPro" id="IPR050361">
    <property type="entry name" value="MPP/UQCRC_Complex"/>
</dbReference>
<evidence type="ECO:0000256" key="2">
    <source>
        <dbReference type="SAM" id="SignalP"/>
    </source>
</evidence>
<evidence type="ECO:0000259" key="4">
    <source>
        <dbReference type="Pfam" id="PF05193"/>
    </source>
</evidence>
<feature type="domain" description="Peptidase M16 C-terminal" evidence="4">
    <location>
        <begin position="231"/>
        <end position="404"/>
    </location>
</feature>
<dbReference type="InterPro" id="IPR007863">
    <property type="entry name" value="Peptidase_M16_C"/>
</dbReference>
<dbReference type="RefSeq" id="WP_185898050.1">
    <property type="nucleotide sequence ID" value="NZ_JACLZK010000001.1"/>
</dbReference>
<proteinExistence type="inferred from homology"/>
<dbReference type="InterPro" id="IPR011249">
    <property type="entry name" value="Metalloenz_LuxS/M16"/>
</dbReference>
<sequence length="947" mass="106800">MRKILFLFLAVFAASVLAKQAPVAQAAKMRQADANLSASNLTAKDKTAQKLNLTQDPAIISGELANGLKYYVKENKQPANSAYFYLVVNIGSTDERENELGLAHFTEHMAFNGSREFSKNELVKKLESLGVAFGADLNAQTSYDQTSYLLEIHVNEQNLKDVFRVFRDWIDGVSFDAAELDKERGIIVEEERARNTPAYRFYIKNRVPELYGDSIYAKRSPIGDMNIVKNVDVATIKGFYERTYQPRFMKFIVVGDFDKKRIEEMIKQSFSSAKNTNDYASPDKTIPIKSGFSVNNYDSAEIGLNSINLIFTQKYKFDDEIQRLRQNLLANYISDLVAMIYEQRNLALRGRFYSPIIEDQNVLYAFEINAVEDDFSGALSDLAGVLKGVQKFGFSRADFESAKKDFINSAKNAYLQAGNKRSSVVAANIEETTRIGGVLLGEKDLRDVTLALLEGISLEDVNAEFRRILGIDAKTLNVISAKGEKLNEAKFDQIWAEAKPYDTLASNQAKSELFDYGALKPKNFVSKKHNEKLDFYLYELPNGARVAFKEVKTKKDVVWLSAVSRGGTSNLPKPKQGALAVEVSNESGAGEFSNYDLAKILSGKQLSYSKFIDQLSQGYSASSASADFEWLLRALFLEFSEPRFDENALKKTKINELEKLEKTKNLPERKFRDEFARFFYENNPRTNPLEAADINELQMNDVKKIVKEKFTNAASYDFIVVGDLNLTAAEPLLQKYLANLPARAQRENFVDDGVRTILGEREFKRSYQTTQRSDAAMIMKNENVKYSRPELLRVNALSAVLSMMLREDVREDRGQVYGLGVHMNLAKYPYESFTAHFGFTAAPDNVNAVLGEIKSNVAELKGGADVKRYLQNFKKSALVKMRQSYVQGEFWTRALMRELVFGDEVLSLDEYEKAVNALTEQDVKDAAKLYLDEKNVVISVNDPAAAK</sequence>
<feature type="domain" description="Peptidase M16 N-terminal" evidence="3">
    <location>
        <begin position="72"/>
        <end position="194"/>
    </location>
</feature>
<organism evidence="5 6">
    <name type="scientific">Campylobacter massiliensis</name>
    <dbReference type="NCBI Taxonomy" id="2762557"/>
    <lineage>
        <taxon>Bacteria</taxon>
        <taxon>Pseudomonadati</taxon>
        <taxon>Campylobacterota</taxon>
        <taxon>Epsilonproteobacteria</taxon>
        <taxon>Campylobacterales</taxon>
        <taxon>Campylobacteraceae</taxon>
        <taxon>Campylobacter</taxon>
    </lineage>
</organism>
<dbReference type="GO" id="GO:0046872">
    <property type="term" value="F:metal ion binding"/>
    <property type="evidence" value="ECO:0007669"/>
    <property type="project" value="InterPro"/>
</dbReference>
<dbReference type="PANTHER" id="PTHR11851:SF49">
    <property type="entry name" value="MITOCHONDRIAL-PROCESSING PEPTIDASE SUBUNIT ALPHA"/>
    <property type="match status" value="1"/>
</dbReference>
<evidence type="ECO:0000256" key="1">
    <source>
        <dbReference type="ARBA" id="ARBA00007261"/>
    </source>
</evidence>
<feature type="chain" id="PRO_5032510386" evidence="2">
    <location>
        <begin position="19"/>
        <end position="947"/>
    </location>
</feature>
<feature type="signal peptide" evidence="2">
    <location>
        <begin position="1"/>
        <end position="18"/>
    </location>
</feature>
<reference evidence="5 6" key="1">
    <citation type="submission" date="2020-08" db="EMBL/GenBank/DDBJ databases">
        <title>Complete genome and description of Campylobacter massiliensis Marseille-Q3452 sp. nov.</title>
        <authorList>
            <person name="Antezack A."/>
        </authorList>
    </citation>
    <scope>NUCLEOTIDE SEQUENCE [LARGE SCALE GENOMIC DNA]</scope>
    <source>
        <strain evidence="5 6">Marseille-Q3452</strain>
    </source>
</reference>
<dbReference type="PANTHER" id="PTHR11851">
    <property type="entry name" value="METALLOPROTEASE"/>
    <property type="match status" value="1"/>
</dbReference>
<keyword evidence="2" id="KW-0732">Signal</keyword>
<evidence type="ECO:0000259" key="3">
    <source>
        <dbReference type="Pfam" id="PF00675"/>
    </source>
</evidence>
<dbReference type="EMBL" id="JACLZK010000001">
    <property type="protein sequence ID" value="MBC2882425.1"/>
    <property type="molecule type" value="Genomic_DNA"/>
</dbReference>
<evidence type="ECO:0000313" key="5">
    <source>
        <dbReference type="EMBL" id="MBC2882425.1"/>
    </source>
</evidence>
<dbReference type="Proteomes" id="UP000552683">
    <property type="component" value="Unassembled WGS sequence"/>
</dbReference>
<dbReference type="Pfam" id="PF00675">
    <property type="entry name" value="Peptidase_M16"/>
    <property type="match status" value="1"/>
</dbReference>
<comment type="caution">
    <text evidence="5">The sequence shown here is derived from an EMBL/GenBank/DDBJ whole genome shotgun (WGS) entry which is preliminary data.</text>
</comment>
<keyword evidence="6" id="KW-1185">Reference proteome</keyword>
<dbReference type="AlphaFoldDB" id="A0A842J790"/>
<accession>A0A842J790</accession>
<name>A0A842J790_9BACT</name>